<sequence>MTADFFSFFYALNRHLEAHPDHLLALHFKEVDDFACSRCAQCCSLPWSVGASEAYIQRWKPVFEAHEDPRFHDIFEAQAPDSPSGHMAHLRKQAGSTRCVLLDQDNLCLAQKHFGKEAKPQACQLYPYLWQRVGGPLQISHLMQSCYLAPSYLLSAGELSYRLIPAEEAQSAGGPLFPLLVTSGLAFSRESLYLWLGFLLDHLLFESEKRSPLQNLRGFTPVLRRLLSLASPETTSYVVSPAEIENLYQQDLTWLGQSSSALPLRQAYALEWFLVHMPRTVMGESIHAFYTEVLQGKRQLPMLAEQEYALIKTFLHNYLARKLLSCHQWFTQRVNFFQQYLLFAAFPTLIQAQLLAYRELRAVPIDARLLGQAVNLIEGQLLQSYLWLETHGFPQKSAEACLEEAEKLLSFDLTRAPVPFKSRESRFKSGF</sequence>
<organism evidence="1 2">
    <name type="scientific">bacterium (Candidatus Blackallbacteria) CG17_big_fil_post_rev_8_21_14_2_50_48_46</name>
    <dbReference type="NCBI Taxonomy" id="2014261"/>
    <lineage>
        <taxon>Bacteria</taxon>
        <taxon>Candidatus Blackallbacteria</taxon>
    </lineage>
</organism>
<dbReference type="EMBL" id="PFFQ01000061">
    <property type="protein sequence ID" value="PIW14275.1"/>
    <property type="molecule type" value="Genomic_DNA"/>
</dbReference>
<reference evidence="1 2" key="1">
    <citation type="submission" date="2017-09" db="EMBL/GenBank/DDBJ databases">
        <title>Depth-based differentiation of microbial function through sediment-hosted aquifers and enrichment of novel symbionts in the deep terrestrial subsurface.</title>
        <authorList>
            <person name="Probst A.J."/>
            <person name="Ladd B."/>
            <person name="Jarett J.K."/>
            <person name="Geller-Mcgrath D.E."/>
            <person name="Sieber C.M."/>
            <person name="Emerson J.B."/>
            <person name="Anantharaman K."/>
            <person name="Thomas B.C."/>
            <person name="Malmstrom R."/>
            <person name="Stieglmeier M."/>
            <person name="Klingl A."/>
            <person name="Woyke T."/>
            <person name="Ryan C.M."/>
            <person name="Banfield J.F."/>
        </authorList>
    </citation>
    <scope>NUCLEOTIDE SEQUENCE [LARGE SCALE GENOMIC DNA]</scope>
    <source>
        <strain evidence="1">CG17_big_fil_post_rev_8_21_14_2_50_48_46</strain>
    </source>
</reference>
<gene>
    <name evidence="1" type="ORF">COW36_21915</name>
</gene>
<name>A0A2M7FY68_9BACT</name>
<dbReference type="Proteomes" id="UP000231019">
    <property type="component" value="Unassembled WGS sequence"/>
</dbReference>
<protein>
    <recommendedName>
        <fullName evidence="3">YkgJ family cysteine cluster protein</fullName>
    </recommendedName>
</protein>
<comment type="caution">
    <text evidence="1">The sequence shown here is derived from an EMBL/GenBank/DDBJ whole genome shotgun (WGS) entry which is preliminary data.</text>
</comment>
<evidence type="ECO:0000313" key="1">
    <source>
        <dbReference type="EMBL" id="PIW14275.1"/>
    </source>
</evidence>
<dbReference type="AlphaFoldDB" id="A0A2M7FY68"/>
<evidence type="ECO:0008006" key="3">
    <source>
        <dbReference type="Google" id="ProtNLM"/>
    </source>
</evidence>
<accession>A0A2M7FY68</accession>
<proteinExistence type="predicted"/>
<evidence type="ECO:0000313" key="2">
    <source>
        <dbReference type="Proteomes" id="UP000231019"/>
    </source>
</evidence>